<keyword evidence="7 11" id="KW-0931">ER-Golgi transport</keyword>
<keyword evidence="9 11" id="KW-0333">Golgi apparatus</keyword>
<dbReference type="Gene3D" id="3.40.50.300">
    <property type="entry name" value="P-loop containing nucleotide triphosphate hydrolases"/>
    <property type="match status" value="1"/>
</dbReference>
<dbReference type="Proteomes" id="UP000824890">
    <property type="component" value="Unassembled WGS sequence"/>
</dbReference>
<dbReference type="InterPro" id="IPR027417">
    <property type="entry name" value="P-loop_NTPase"/>
</dbReference>
<comment type="caution">
    <text evidence="12">The sequence shown here is derived from an EMBL/GenBank/DDBJ whole genome shotgun (WGS) entry which is preliminary data.</text>
</comment>
<dbReference type="CDD" id="cd00879">
    <property type="entry name" value="Sar1"/>
    <property type="match status" value="1"/>
</dbReference>
<keyword evidence="13" id="KW-1185">Reference proteome</keyword>
<evidence type="ECO:0000256" key="4">
    <source>
        <dbReference type="ARBA" id="ARBA00022448"/>
    </source>
</evidence>
<dbReference type="SMART" id="SM00178">
    <property type="entry name" value="SAR"/>
    <property type="match status" value="1"/>
</dbReference>
<sequence>RYKLQSDSTVRSTRRSLDFESIKKIWRLNIPPKIKMFWWKGCKLEPTCKVRGDYDENIDHMLIQCRVAREIWSLALQGAEIELDQNSSAIINLLRSVLDATHGSSRSMFPLFLGWRIWKSWTKLSLRTNENIIHTINCAIRDLNIWQEATTMDMNPMHGIASSIPTNIAEIPPTICRALLHCGCFMERRSDFFFSVSSVRKNKEIMFLFDWFYGILASLGLWQKEAKILFLGLDNAGKTTLLHMLKDERLVQHQPTQHPTSEELSIGKIKFKAFDLGGHQIARRVWKDYYAKVDAVVYLVDAYDKERFSESKKELDALLSDEALATVPFLILGNKIDIPYAASEDELRYHLGLTNFTTGKGKVTTAGGDSGVRPLEVFMCSIVRKMGYGEGFKWLSQYIN</sequence>
<name>A0ABQ7XPC8_BRANA</name>
<keyword evidence="5" id="KW-0547">Nucleotide-binding</keyword>
<accession>A0ABQ7XPC8</accession>
<dbReference type="InterPro" id="IPR005225">
    <property type="entry name" value="Small_GTP-bd"/>
</dbReference>
<evidence type="ECO:0000256" key="11">
    <source>
        <dbReference type="RuleBase" id="RU003926"/>
    </source>
</evidence>
<dbReference type="PANTHER" id="PTHR45684">
    <property type="entry name" value="RE74312P"/>
    <property type="match status" value="1"/>
</dbReference>
<dbReference type="InterPro" id="IPR006687">
    <property type="entry name" value="Small_GTPase_SAR1"/>
</dbReference>
<dbReference type="SMART" id="SM00177">
    <property type="entry name" value="ARF"/>
    <property type="match status" value="1"/>
</dbReference>
<comment type="subcellular location">
    <subcellularLocation>
        <location evidence="1">Endoplasmic reticulum</location>
    </subcellularLocation>
    <subcellularLocation>
        <location evidence="2">Golgi apparatus</location>
    </subcellularLocation>
</comment>
<evidence type="ECO:0000256" key="1">
    <source>
        <dbReference type="ARBA" id="ARBA00004240"/>
    </source>
</evidence>
<gene>
    <name evidence="12" type="ORF">HID58_086061</name>
</gene>
<keyword evidence="8 11" id="KW-0653">Protein transport</keyword>
<dbReference type="NCBIfam" id="TIGR00231">
    <property type="entry name" value="small_GTP"/>
    <property type="match status" value="1"/>
</dbReference>
<dbReference type="PRINTS" id="PR00328">
    <property type="entry name" value="SAR1GTPBP"/>
</dbReference>
<keyword evidence="4 11" id="KW-0813">Transport</keyword>
<evidence type="ECO:0000256" key="3">
    <source>
        <dbReference type="ARBA" id="ARBA00007507"/>
    </source>
</evidence>
<evidence type="ECO:0000313" key="13">
    <source>
        <dbReference type="Proteomes" id="UP000824890"/>
    </source>
</evidence>
<evidence type="ECO:0000256" key="8">
    <source>
        <dbReference type="ARBA" id="ARBA00022927"/>
    </source>
</evidence>
<evidence type="ECO:0000256" key="9">
    <source>
        <dbReference type="ARBA" id="ARBA00023034"/>
    </source>
</evidence>
<evidence type="ECO:0000256" key="2">
    <source>
        <dbReference type="ARBA" id="ARBA00004555"/>
    </source>
</evidence>
<evidence type="ECO:0000256" key="6">
    <source>
        <dbReference type="ARBA" id="ARBA00022824"/>
    </source>
</evidence>
<feature type="non-terminal residue" evidence="12">
    <location>
        <position position="1"/>
    </location>
</feature>
<proteinExistence type="inferred from homology"/>
<dbReference type="EMBL" id="JAGKQM010000019">
    <property type="protein sequence ID" value="KAH0857800.1"/>
    <property type="molecule type" value="Genomic_DNA"/>
</dbReference>
<evidence type="ECO:0008006" key="14">
    <source>
        <dbReference type="Google" id="ProtNLM"/>
    </source>
</evidence>
<reference evidence="12 13" key="1">
    <citation type="submission" date="2021-05" db="EMBL/GenBank/DDBJ databases">
        <title>Genome Assembly of Synthetic Allotetraploid Brassica napus Reveals Homoeologous Exchanges between Subgenomes.</title>
        <authorList>
            <person name="Davis J.T."/>
        </authorList>
    </citation>
    <scope>NUCLEOTIDE SEQUENCE [LARGE SCALE GENOMIC DNA]</scope>
    <source>
        <strain evidence="13">cv. Da-Ae</strain>
        <tissue evidence="12">Seedling</tissue>
    </source>
</reference>
<dbReference type="PROSITE" id="PS51417">
    <property type="entry name" value="ARF"/>
    <property type="match status" value="1"/>
</dbReference>
<organism evidence="12 13">
    <name type="scientific">Brassica napus</name>
    <name type="common">Rape</name>
    <dbReference type="NCBI Taxonomy" id="3708"/>
    <lineage>
        <taxon>Eukaryota</taxon>
        <taxon>Viridiplantae</taxon>
        <taxon>Streptophyta</taxon>
        <taxon>Embryophyta</taxon>
        <taxon>Tracheophyta</taxon>
        <taxon>Spermatophyta</taxon>
        <taxon>Magnoliopsida</taxon>
        <taxon>eudicotyledons</taxon>
        <taxon>Gunneridae</taxon>
        <taxon>Pentapetalae</taxon>
        <taxon>rosids</taxon>
        <taxon>malvids</taxon>
        <taxon>Brassicales</taxon>
        <taxon>Brassicaceae</taxon>
        <taxon>Brassiceae</taxon>
        <taxon>Brassica</taxon>
    </lineage>
</organism>
<evidence type="ECO:0000313" key="12">
    <source>
        <dbReference type="EMBL" id="KAH0857800.1"/>
    </source>
</evidence>
<dbReference type="Pfam" id="PF00025">
    <property type="entry name" value="Arf"/>
    <property type="match status" value="1"/>
</dbReference>
<keyword evidence="10" id="KW-0342">GTP-binding</keyword>
<dbReference type="SUPFAM" id="SSF52540">
    <property type="entry name" value="P-loop containing nucleoside triphosphate hydrolases"/>
    <property type="match status" value="1"/>
</dbReference>
<protein>
    <recommendedName>
        <fullName evidence="14">GTP-binding protein SAR1A</fullName>
    </recommendedName>
</protein>
<dbReference type="PROSITE" id="PS51422">
    <property type="entry name" value="SAR1"/>
    <property type="match status" value="1"/>
</dbReference>
<dbReference type="InterPro" id="IPR006689">
    <property type="entry name" value="Small_GTPase_ARF/SAR"/>
</dbReference>
<comment type="similarity">
    <text evidence="3 11">Belongs to the small GTPase superfamily. SAR1 family.</text>
</comment>
<keyword evidence="6 11" id="KW-0256">Endoplasmic reticulum</keyword>
<evidence type="ECO:0000256" key="5">
    <source>
        <dbReference type="ARBA" id="ARBA00022741"/>
    </source>
</evidence>
<evidence type="ECO:0000256" key="7">
    <source>
        <dbReference type="ARBA" id="ARBA00022892"/>
    </source>
</evidence>
<evidence type="ECO:0000256" key="10">
    <source>
        <dbReference type="ARBA" id="ARBA00023134"/>
    </source>
</evidence>